<dbReference type="EMBL" id="JAHRIN010050989">
    <property type="protein sequence ID" value="MEQ2209118.1"/>
    <property type="molecule type" value="Genomic_DNA"/>
</dbReference>
<proteinExistence type="predicted"/>
<keyword evidence="3" id="KW-1185">Reference proteome</keyword>
<comment type="caution">
    <text evidence="2">The sequence shown here is derived from an EMBL/GenBank/DDBJ whole genome shotgun (WGS) entry which is preliminary data.</text>
</comment>
<dbReference type="PANTHER" id="PTHR32005">
    <property type="entry name" value="TRANSMEMBRANE PROTEIN 178B-RELATED"/>
    <property type="match status" value="1"/>
</dbReference>
<protein>
    <submittedName>
        <fullName evidence="2">Uncharacterized protein</fullName>
    </submittedName>
</protein>
<sequence length="51" mass="5595">LQRMTASFIGMAVSIILFGWVIGVLGCCQEHDLMQYVAGLLFLMGGKTAFR</sequence>
<dbReference type="InterPro" id="IPR039625">
    <property type="entry name" value="T178A/B"/>
</dbReference>
<keyword evidence="1" id="KW-0812">Transmembrane</keyword>
<dbReference type="Gene3D" id="1.20.140.150">
    <property type="match status" value="1"/>
</dbReference>
<feature type="transmembrane region" description="Helical" evidence="1">
    <location>
        <begin position="6"/>
        <end position="26"/>
    </location>
</feature>
<organism evidence="2 3">
    <name type="scientific">Xenoophorus captivus</name>
    <dbReference type="NCBI Taxonomy" id="1517983"/>
    <lineage>
        <taxon>Eukaryota</taxon>
        <taxon>Metazoa</taxon>
        <taxon>Chordata</taxon>
        <taxon>Craniata</taxon>
        <taxon>Vertebrata</taxon>
        <taxon>Euteleostomi</taxon>
        <taxon>Actinopterygii</taxon>
        <taxon>Neopterygii</taxon>
        <taxon>Teleostei</taxon>
        <taxon>Neoteleostei</taxon>
        <taxon>Acanthomorphata</taxon>
        <taxon>Ovalentaria</taxon>
        <taxon>Atherinomorphae</taxon>
        <taxon>Cyprinodontiformes</taxon>
        <taxon>Goodeidae</taxon>
        <taxon>Xenoophorus</taxon>
    </lineage>
</organism>
<keyword evidence="1" id="KW-1133">Transmembrane helix</keyword>
<evidence type="ECO:0000313" key="2">
    <source>
        <dbReference type="EMBL" id="MEQ2209118.1"/>
    </source>
</evidence>
<accession>A0ABV0RLS0</accession>
<evidence type="ECO:0000256" key="1">
    <source>
        <dbReference type="SAM" id="Phobius"/>
    </source>
</evidence>
<evidence type="ECO:0000313" key="3">
    <source>
        <dbReference type="Proteomes" id="UP001434883"/>
    </source>
</evidence>
<feature type="non-terminal residue" evidence="2">
    <location>
        <position position="1"/>
    </location>
</feature>
<name>A0ABV0RLS0_9TELE</name>
<dbReference type="Proteomes" id="UP001434883">
    <property type="component" value="Unassembled WGS sequence"/>
</dbReference>
<reference evidence="2 3" key="1">
    <citation type="submission" date="2021-06" db="EMBL/GenBank/DDBJ databases">
        <authorList>
            <person name="Palmer J.M."/>
        </authorList>
    </citation>
    <scope>NUCLEOTIDE SEQUENCE [LARGE SCALE GENOMIC DNA]</scope>
    <source>
        <strain evidence="2 3">XC_2019</strain>
        <tissue evidence="2">Muscle</tissue>
    </source>
</reference>
<keyword evidence="1" id="KW-0472">Membrane</keyword>
<gene>
    <name evidence="2" type="ORF">XENOCAPTIV_024578</name>
</gene>
<dbReference type="PANTHER" id="PTHR32005:SF3">
    <property type="entry name" value="SI:CH211-150G13.3-RELATED"/>
    <property type="match status" value="1"/>
</dbReference>